<keyword evidence="4" id="KW-1133">Transmembrane helix</keyword>
<feature type="region of interest" description="Disordered" evidence="3">
    <location>
        <begin position="1"/>
        <end position="23"/>
    </location>
</feature>
<dbReference type="InterPro" id="IPR034164">
    <property type="entry name" value="Pepsin-like_dom"/>
</dbReference>
<feature type="compositionally biased region" description="Basic and acidic residues" evidence="3">
    <location>
        <begin position="545"/>
        <end position="558"/>
    </location>
</feature>
<reference evidence="6 7" key="2">
    <citation type="submission" date="2015-05" db="EMBL/GenBank/DDBJ databases">
        <title>Distinctive expansion of gene families associated with plant cell wall degradation and secondary metabolism in the genomes of grapevine trunk pathogens.</title>
        <authorList>
            <person name="Lawrence D.P."/>
            <person name="Travadon R."/>
            <person name="Rolshausen P.E."/>
            <person name="Baumgartner K."/>
        </authorList>
    </citation>
    <scope>NUCLEOTIDE SEQUENCE [LARGE SCALE GENOMIC DNA]</scope>
    <source>
        <strain evidence="6">DS831</strain>
    </source>
</reference>
<gene>
    <name evidence="6" type="ORF">UCDDS831_g02620</name>
</gene>
<dbReference type="PANTHER" id="PTHR47966:SF51">
    <property type="entry name" value="BETA-SITE APP-CLEAVING ENZYME, ISOFORM A-RELATED"/>
    <property type="match status" value="1"/>
</dbReference>
<dbReference type="Gene3D" id="2.40.70.10">
    <property type="entry name" value="Acid Proteases"/>
    <property type="match status" value="2"/>
</dbReference>
<keyword evidence="2" id="KW-0175">Coiled coil</keyword>
<dbReference type="Proteomes" id="UP000034182">
    <property type="component" value="Unassembled WGS sequence"/>
</dbReference>
<name>A0A0G2EN07_9PEZI</name>
<evidence type="ECO:0000313" key="7">
    <source>
        <dbReference type="Proteomes" id="UP000034182"/>
    </source>
</evidence>
<evidence type="ECO:0000259" key="5">
    <source>
        <dbReference type="PROSITE" id="PS51767"/>
    </source>
</evidence>
<dbReference type="SUPFAM" id="SSF50630">
    <property type="entry name" value="Acid proteases"/>
    <property type="match status" value="1"/>
</dbReference>
<sequence>MPSLRRRDDAVPTPYTVPNTGQWDGNDGSWSTFRLSVGTPPQEFRVLVSTRGHETWVPVPEGCTADDPDNCATARGAEPFQGSNSPGFQSNKSQTWDSVGIYNLGLEDDLGLTGGGLYGYDTVRLGGSQDDDALQMGHQVVAGVADKDFYMGVLGLSPISSSFDSTSEPVTSLLNNLKTNNSIPSRSYAYTAGARYRNKKVPGSLILGGYDQTRFNSPPKFNFTFADGDTSNLVVGVQSITASNSLVGVVAMTHTGHLSLIDSTVPELWLPQDVCDTFAANFGLTYDNATELYLVNDTMHARLTSLNPEFTIKLGNEIYTSETNSTNIVLPYAAFDLETTTSSYPNATRYFPIRRAANDSQYRLGRTLLQEAYLVVDHERRNFTVAQARFADPLPAADVVAIRSPGDAQEDDDTFGSSTGLSTGATAGIAVAASVVGVFLIVAVIFCWRRRSKRKGAEQKATEALQLQQQQQQLQQQQQQQEEAKWHGFFPAEVDNGEIVEMQGSKYDQHKDRSELDPGRDNAYELAAAHVPMVYEMEANGPRRGRNDPKDQRFSWQD</sequence>
<feature type="region of interest" description="Disordered" evidence="3">
    <location>
        <begin position="538"/>
        <end position="558"/>
    </location>
</feature>
<evidence type="ECO:0000313" key="6">
    <source>
        <dbReference type="EMBL" id="KKY24152.1"/>
    </source>
</evidence>
<dbReference type="GO" id="GO:0006508">
    <property type="term" value="P:proteolysis"/>
    <property type="evidence" value="ECO:0007669"/>
    <property type="project" value="InterPro"/>
</dbReference>
<dbReference type="GO" id="GO:0000324">
    <property type="term" value="C:fungal-type vacuole"/>
    <property type="evidence" value="ECO:0007669"/>
    <property type="project" value="TreeGrafter"/>
</dbReference>
<keyword evidence="4" id="KW-0812">Transmembrane</keyword>
<comment type="similarity">
    <text evidence="1">Belongs to the peptidase A1 family.</text>
</comment>
<feature type="domain" description="Peptidase A1" evidence="5">
    <location>
        <begin position="31"/>
        <end position="386"/>
    </location>
</feature>
<dbReference type="GO" id="GO:0004190">
    <property type="term" value="F:aspartic-type endopeptidase activity"/>
    <property type="evidence" value="ECO:0007669"/>
    <property type="project" value="InterPro"/>
</dbReference>
<dbReference type="InterPro" id="IPR021109">
    <property type="entry name" value="Peptidase_aspartic_dom_sf"/>
</dbReference>
<evidence type="ECO:0000256" key="3">
    <source>
        <dbReference type="SAM" id="MobiDB-lite"/>
    </source>
</evidence>
<dbReference type="InterPro" id="IPR033121">
    <property type="entry name" value="PEPTIDASE_A1"/>
</dbReference>
<dbReference type="InterPro" id="IPR001461">
    <property type="entry name" value="Aspartic_peptidase_A1"/>
</dbReference>
<keyword evidence="4" id="KW-0472">Membrane</keyword>
<feature type="transmembrane region" description="Helical" evidence="4">
    <location>
        <begin position="427"/>
        <end position="448"/>
    </location>
</feature>
<dbReference type="EMBL" id="LAQI01000062">
    <property type="protein sequence ID" value="KKY24152.1"/>
    <property type="molecule type" value="Genomic_DNA"/>
</dbReference>
<protein>
    <submittedName>
        <fullName evidence="6">Putative peptidase a1</fullName>
    </submittedName>
</protein>
<dbReference type="AlphaFoldDB" id="A0A0G2EN07"/>
<feature type="coiled-coil region" evidence="2">
    <location>
        <begin position="457"/>
        <end position="487"/>
    </location>
</feature>
<accession>A0A0G2EN07</accession>
<organism evidence="6 7">
    <name type="scientific">Diplodia seriata</name>
    <dbReference type="NCBI Taxonomy" id="420778"/>
    <lineage>
        <taxon>Eukaryota</taxon>
        <taxon>Fungi</taxon>
        <taxon>Dikarya</taxon>
        <taxon>Ascomycota</taxon>
        <taxon>Pezizomycotina</taxon>
        <taxon>Dothideomycetes</taxon>
        <taxon>Dothideomycetes incertae sedis</taxon>
        <taxon>Botryosphaeriales</taxon>
        <taxon>Botryosphaeriaceae</taxon>
        <taxon>Diplodia</taxon>
    </lineage>
</organism>
<dbReference type="PROSITE" id="PS51767">
    <property type="entry name" value="PEPTIDASE_A1"/>
    <property type="match status" value="1"/>
</dbReference>
<reference evidence="6 7" key="1">
    <citation type="submission" date="2015-03" db="EMBL/GenBank/DDBJ databases">
        <authorList>
            <person name="Morales-Cruz A."/>
            <person name="Amrine K.C."/>
            <person name="Cantu D."/>
        </authorList>
    </citation>
    <scope>NUCLEOTIDE SEQUENCE [LARGE SCALE GENOMIC DNA]</scope>
    <source>
        <strain evidence="6">DS831</strain>
    </source>
</reference>
<feature type="compositionally biased region" description="Basic and acidic residues" evidence="3">
    <location>
        <begin position="1"/>
        <end position="10"/>
    </location>
</feature>
<proteinExistence type="inferred from homology"/>
<evidence type="ECO:0000256" key="4">
    <source>
        <dbReference type="SAM" id="Phobius"/>
    </source>
</evidence>
<dbReference type="CDD" id="cd05471">
    <property type="entry name" value="pepsin_like"/>
    <property type="match status" value="1"/>
</dbReference>
<dbReference type="PRINTS" id="PR00792">
    <property type="entry name" value="PEPSIN"/>
</dbReference>
<evidence type="ECO:0000256" key="1">
    <source>
        <dbReference type="ARBA" id="ARBA00007447"/>
    </source>
</evidence>
<evidence type="ECO:0000256" key="2">
    <source>
        <dbReference type="SAM" id="Coils"/>
    </source>
</evidence>
<comment type="caution">
    <text evidence="6">The sequence shown here is derived from an EMBL/GenBank/DDBJ whole genome shotgun (WGS) entry which is preliminary data.</text>
</comment>
<dbReference type="PANTHER" id="PTHR47966">
    <property type="entry name" value="BETA-SITE APP-CLEAVING ENZYME, ISOFORM A-RELATED"/>
    <property type="match status" value="1"/>
</dbReference>
<dbReference type="Pfam" id="PF00026">
    <property type="entry name" value="Asp"/>
    <property type="match status" value="1"/>
</dbReference>